<feature type="transmembrane region" description="Helical" evidence="23">
    <location>
        <begin position="216"/>
        <end position="232"/>
    </location>
</feature>
<keyword evidence="5" id="KW-0328">Glycosyltransferase</keyword>
<comment type="catalytic activity">
    <reaction evidence="20">
        <text>[GlcNAc-(1-&gt;4)-Mur2Ac(oyl-L-Ala-gamma-D-Glu-L-Lys-D-Ala-D-Ala)](n)-di-trans,octa-cis-undecaprenyl diphosphate + beta-D-GlcNAc-(1-&gt;4)-Mur2Ac(oyl-L-Ala-gamma-D-Glu-L-Lys-D-Ala-D-Ala)-di-trans,octa-cis-undecaprenyl diphosphate = [GlcNAc-(1-&gt;4)-Mur2Ac(oyl-L-Ala-gamma-D-Glu-L-Lys-D-Ala-D-Ala)](n+1)-di-trans,octa-cis-undecaprenyl diphosphate + di-trans,octa-cis-undecaprenyl diphosphate + H(+)</text>
        <dbReference type="Rhea" id="RHEA:23708"/>
        <dbReference type="Rhea" id="RHEA-COMP:9602"/>
        <dbReference type="Rhea" id="RHEA-COMP:9603"/>
        <dbReference type="ChEBI" id="CHEBI:15378"/>
        <dbReference type="ChEBI" id="CHEBI:58405"/>
        <dbReference type="ChEBI" id="CHEBI:60033"/>
        <dbReference type="ChEBI" id="CHEBI:78435"/>
        <dbReference type="EC" id="2.4.99.28"/>
    </reaction>
</comment>
<evidence type="ECO:0000256" key="6">
    <source>
        <dbReference type="ARBA" id="ARBA00022679"/>
    </source>
</evidence>
<name>A0AAN0K610_9ACTN</name>
<evidence type="ECO:0000256" key="5">
    <source>
        <dbReference type="ARBA" id="ARBA00022676"/>
    </source>
</evidence>
<dbReference type="GO" id="GO:0008360">
    <property type="term" value="P:regulation of cell shape"/>
    <property type="evidence" value="ECO:0007669"/>
    <property type="project" value="UniProtKB-KW"/>
</dbReference>
<feature type="compositionally biased region" description="Low complexity" evidence="22">
    <location>
        <begin position="12"/>
        <end position="23"/>
    </location>
</feature>
<accession>A0AAN0K610</accession>
<dbReference type="NCBIfam" id="TIGR02614">
    <property type="entry name" value="ftsW"/>
    <property type="match status" value="1"/>
</dbReference>
<evidence type="ECO:0000256" key="13">
    <source>
        <dbReference type="ARBA" id="ARBA00023316"/>
    </source>
</evidence>
<feature type="transmembrane region" description="Helical" evidence="23">
    <location>
        <begin position="193"/>
        <end position="210"/>
    </location>
</feature>
<evidence type="ECO:0000256" key="16">
    <source>
        <dbReference type="ARBA" id="ARBA00038053"/>
    </source>
</evidence>
<keyword evidence="13" id="KW-0961">Cell wall biogenesis/degradation</keyword>
<dbReference type="Pfam" id="PF01098">
    <property type="entry name" value="FTSW_RODA_SPOVE"/>
    <property type="match status" value="1"/>
</dbReference>
<dbReference type="GO" id="GO:0005886">
    <property type="term" value="C:plasma membrane"/>
    <property type="evidence" value="ECO:0007669"/>
    <property type="project" value="UniProtKB-SubCell"/>
</dbReference>
<protein>
    <recommendedName>
        <fullName evidence="17">Probable peptidoglycan glycosyltransferase FtsW</fullName>
        <ecNumber evidence="19">2.4.99.28</ecNumber>
    </recommendedName>
    <alternativeName>
        <fullName evidence="18">Cell division protein FtsW</fullName>
    </alternativeName>
    <alternativeName>
        <fullName evidence="15">Cell wall polymerase</fullName>
    </alternativeName>
    <alternativeName>
        <fullName evidence="14">Peptidoglycan polymerase</fullName>
    </alternativeName>
</protein>
<evidence type="ECO:0000256" key="19">
    <source>
        <dbReference type="ARBA" id="ARBA00044770"/>
    </source>
</evidence>
<keyword evidence="6" id="KW-0808">Transferase</keyword>
<evidence type="ECO:0000313" key="25">
    <source>
        <dbReference type="Proteomes" id="UP001431656"/>
    </source>
</evidence>
<evidence type="ECO:0000256" key="9">
    <source>
        <dbReference type="ARBA" id="ARBA00022984"/>
    </source>
</evidence>
<dbReference type="PANTHER" id="PTHR30474">
    <property type="entry name" value="CELL CYCLE PROTEIN"/>
    <property type="match status" value="1"/>
</dbReference>
<keyword evidence="8" id="KW-0133">Cell shape</keyword>
<comment type="function">
    <text evidence="21">Peptidoglycan polymerase that is essential for cell division.</text>
</comment>
<evidence type="ECO:0000256" key="7">
    <source>
        <dbReference type="ARBA" id="ARBA00022692"/>
    </source>
</evidence>
<dbReference type="GO" id="GO:0015648">
    <property type="term" value="F:lipid-linked peptidoglycan transporter activity"/>
    <property type="evidence" value="ECO:0007669"/>
    <property type="project" value="TreeGrafter"/>
</dbReference>
<dbReference type="GO" id="GO:0032153">
    <property type="term" value="C:cell division site"/>
    <property type="evidence" value="ECO:0007669"/>
    <property type="project" value="TreeGrafter"/>
</dbReference>
<keyword evidence="10 23" id="KW-1133">Transmembrane helix</keyword>
<feature type="region of interest" description="Disordered" evidence="22">
    <location>
        <begin position="1"/>
        <end position="24"/>
    </location>
</feature>
<feature type="transmembrane region" description="Helical" evidence="23">
    <location>
        <begin position="237"/>
        <end position="255"/>
    </location>
</feature>
<dbReference type="EC" id="2.4.99.28" evidence="19"/>
<comment type="pathway">
    <text evidence="2">Cell wall biogenesis; peptidoglycan biosynthesis.</text>
</comment>
<keyword evidence="12" id="KW-0131">Cell cycle</keyword>
<evidence type="ECO:0000256" key="10">
    <source>
        <dbReference type="ARBA" id="ARBA00022989"/>
    </source>
</evidence>
<evidence type="ECO:0000256" key="3">
    <source>
        <dbReference type="ARBA" id="ARBA00022475"/>
    </source>
</evidence>
<keyword evidence="7 23" id="KW-0812">Transmembrane</keyword>
<evidence type="ECO:0000313" key="24">
    <source>
        <dbReference type="EMBL" id="BEH01231.1"/>
    </source>
</evidence>
<dbReference type="KEGG" id="broo:brsh051_05120"/>
<evidence type="ECO:0000256" key="4">
    <source>
        <dbReference type="ARBA" id="ARBA00022618"/>
    </source>
</evidence>
<evidence type="ECO:0000256" key="23">
    <source>
        <dbReference type="SAM" id="Phobius"/>
    </source>
</evidence>
<evidence type="ECO:0000256" key="22">
    <source>
        <dbReference type="SAM" id="MobiDB-lite"/>
    </source>
</evidence>
<feature type="transmembrane region" description="Helical" evidence="23">
    <location>
        <begin position="161"/>
        <end position="181"/>
    </location>
</feature>
<evidence type="ECO:0000256" key="20">
    <source>
        <dbReference type="ARBA" id="ARBA00049902"/>
    </source>
</evidence>
<dbReference type="GO" id="GO:0051301">
    <property type="term" value="P:cell division"/>
    <property type="evidence" value="ECO:0007669"/>
    <property type="project" value="UniProtKB-KW"/>
</dbReference>
<dbReference type="AlphaFoldDB" id="A0AAN0K610"/>
<evidence type="ECO:0000256" key="18">
    <source>
        <dbReference type="ARBA" id="ARBA00041418"/>
    </source>
</evidence>
<evidence type="ECO:0000256" key="17">
    <source>
        <dbReference type="ARBA" id="ARBA00041185"/>
    </source>
</evidence>
<keyword evidence="9" id="KW-0573">Peptidoglycan synthesis</keyword>
<dbReference type="GO" id="GO:0009252">
    <property type="term" value="P:peptidoglycan biosynthetic process"/>
    <property type="evidence" value="ECO:0007669"/>
    <property type="project" value="UniProtKB-KW"/>
</dbReference>
<comment type="similarity">
    <text evidence="16">Belongs to the SEDS family. FtsW subfamily.</text>
</comment>
<dbReference type="InterPro" id="IPR001182">
    <property type="entry name" value="FtsW/RodA"/>
</dbReference>
<evidence type="ECO:0000256" key="2">
    <source>
        <dbReference type="ARBA" id="ARBA00004752"/>
    </source>
</evidence>
<evidence type="ECO:0000256" key="12">
    <source>
        <dbReference type="ARBA" id="ARBA00023306"/>
    </source>
</evidence>
<feature type="transmembrane region" description="Helical" evidence="23">
    <location>
        <begin position="321"/>
        <end position="344"/>
    </location>
</feature>
<evidence type="ECO:0000256" key="1">
    <source>
        <dbReference type="ARBA" id="ARBA00004651"/>
    </source>
</evidence>
<organism evidence="24 25">
    <name type="scientific">Brooklawnia propionicigenes</name>
    <dbReference type="NCBI Taxonomy" id="3041175"/>
    <lineage>
        <taxon>Bacteria</taxon>
        <taxon>Bacillati</taxon>
        <taxon>Actinomycetota</taxon>
        <taxon>Actinomycetes</taxon>
        <taxon>Propionibacteriales</taxon>
        <taxon>Propionibacteriaceae</taxon>
        <taxon>Brooklawnia</taxon>
    </lineage>
</organism>
<feature type="transmembrane region" description="Helical" evidence="23">
    <location>
        <begin position="351"/>
        <end position="375"/>
    </location>
</feature>
<proteinExistence type="inferred from homology"/>
<dbReference type="PROSITE" id="PS00428">
    <property type="entry name" value="FTSW_RODA_SPOVE"/>
    <property type="match status" value="1"/>
</dbReference>
<dbReference type="InterPro" id="IPR018365">
    <property type="entry name" value="Cell_cycle_FtsW-rel_CS"/>
</dbReference>
<keyword evidence="11 23" id="KW-0472">Membrane</keyword>
<comment type="subcellular location">
    <subcellularLocation>
        <location evidence="1">Cell membrane</location>
        <topology evidence="1">Multi-pass membrane protein</topology>
    </subcellularLocation>
</comment>
<evidence type="ECO:0000256" key="14">
    <source>
        <dbReference type="ARBA" id="ARBA00032370"/>
    </source>
</evidence>
<keyword evidence="3" id="KW-1003">Cell membrane</keyword>
<feature type="transmembrane region" description="Helical" evidence="23">
    <location>
        <begin position="58"/>
        <end position="80"/>
    </location>
</feature>
<reference evidence="24" key="1">
    <citation type="journal article" date="2024" name="Int. J. Syst. Evol. Microbiol.">
        <title>Brooklawnia propionicigenes sp. nov., a facultatively anaerobic, propionate-producing bacterium isolated from a methanogenic reactor treating waste from cattle farms.</title>
        <authorList>
            <person name="Akita Y."/>
            <person name="Ueki A."/>
            <person name="Tonouchi A."/>
            <person name="Sugawara Y."/>
            <person name="Honma S."/>
            <person name="Kaku N."/>
            <person name="Ueki K."/>
        </authorList>
    </citation>
    <scope>NUCLEOTIDE SEQUENCE</scope>
    <source>
        <strain evidence="24">SH051</strain>
    </source>
</reference>
<evidence type="ECO:0000256" key="11">
    <source>
        <dbReference type="ARBA" id="ARBA00023136"/>
    </source>
</evidence>
<dbReference type="GO" id="GO:0008955">
    <property type="term" value="F:peptidoglycan glycosyltransferase activity"/>
    <property type="evidence" value="ECO:0007669"/>
    <property type="project" value="UniProtKB-EC"/>
</dbReference>
<feature type="transmembrane region" description="Helical" evidence="23">
    <location>
        <begin position="92"/>
        <end position="113"/>
    </location>
</feature>
<evidence type="ECO:0000256" key="21">
    <source>
        <dbReference type="ARBA" id="ARBA00049966"/>
    </source>
</evidence>
<dbReference type="PANTHER" id="PTHR30474:SF2">
    <property type="entry name" value="PEPTIDOGLYCAN GLYCOSYLTRANSFERASE FTSW-RELATED"/>
    <property type="match status" value="1"/>
</dbReference>
<dbReference type="RefSeq" id="WP_286267280.1">
    <property type="nucleotide sequence ID" value="NZ_AP028056.1"/>
</dbReference>
<dbReference type="EMBL" id="AP028056">
    <property type="protein sequence ID" value="BEH01231.1"/>
    <property type="molecule type" value="Genomic_DNA"/>
</dbReference>
<gene>
    <name evidence="24" type="primary">ftsW</name>
    <name evidence="24" type="ORF">brsh051_05120</name>
</gene>
<dbReference type="InterPro" id="IPR013437">
    <property type="entry name" value="FtsW"/>
</dbReference>
<evidence type="ECO:0000256" key="8">
    <source>
        <dbReference type="ARBA" id="ARBA00022960"/>
    </source>
</evidence>
<evidence type="ECO:0000256" key="15">
    <source>
        <dbReference type="ARBA" id="ARBA00033270"/>
    </source>
</evidence>
<keyword evidence="25" id="KW-1185">Reference proteome</keyword>
<feature type="transmembrane region" description="Helical" evidence="23">
    <location>
        <begin position="387"/>
        <end position="409"/>
    </location>
</feature>
<keyword evidence="4" id="KW-0132">Cell division</keyword>
<dbReference type="GO" id="GO:0071555">
    <property type="term" value="P:cell wall organization"/>
    <property type="evidence" value="ECO:0007669"/>
    <property type="project" value="UniProtKB-KW"/>
</dbReference>
<dbReference type="Proteomes" id="UP001431656">
    <property type="component" value="Chromosome"/>
</dbReference>
<feature type="transmembrane region" description="Helical" evidence="23">
    <location>
        <begin position="120"/>
        <end position="141"/>
    </location>
</feature>
<sequence length="438" mass="46746">MSVASEVRKPGRPAGPAAASRPAAAKRRKRGLEGGLADFGSHGEGNLARVLSQPLADYYLVLVSSALLVGLGVLMVLSASSVWSSVTNQGDAYYYLVRQLVFLAMGIPAAWWLSRRSASAYAVLGWLGMIFSIVLLALVFTPLGEDAYGNRSWLRLGPLGTIQPSEFAKAALILWSAAVLANRTKTLSDPRRLLFPFLLGFLVIEGMVLLQKDLGTAVIIALIMFAVLWFVGAPMRVIAALGSVGAVVIGLMVVTDPERMHRLFSFVNPSDAVSDQPMNAIYALASGGWWGVGLGHSRQKWGGLYNGAQTDYVLAVLGEEMGLVGTLIVLCLFFVLAFTGLRIAARSSNRLLAYAASGMTAWIVIQALVNIFVVMRLLPVVGVPLPFLSQGGSALLANLVAVGILLGAARQEPEAARLLAAGRKTRQPRMTSVVDTRR</sequence>